<name>A0A8E2AVM0_9APHY</name>
<evidence type="ECO:0000313" key="2">
    <source>
        <dbReference type="Proteomes" id="UP000250043"/>
    </source>
</evidence>
<gene>
    <name evidence="1" type="ORF">OBBRIDRAFT_59265</name>
</gene>
<accession>A0A8E2AVM0</accession>
<protein>
    <submittedName>
        <fullName evidence="1">Uncharacterized protein</fullName>
    </submittedName>
</protein>
<dbReference type="Proteomes" id="UP000250043">
    <property type="component" value="Unassembled WGS sequence"/>
</dbReference>
<organism evidence="1 2">
    <name type="scientific">Obba rivulosa</name>
    <dbReference type="NCBI Taxonomy" id="1052685"/>
    <lineage>
        <taxon>Eukaryota</taxon>
        <taxon>Fungi</taxon>
        <taxon>Dikarya</taxon>
        <taxon>Basidiomycota</taxon>
        <taxon>Agaricomycotina</taxon>
        <taxon>Agaricomycetes</taxon>
        <taxon>Polyporales</taxon>
        <taxon>Gelatoporiaceae</taxon>
        <taxon>Obba</taxon>
    </lineage>
</organism>
<reference evidence="1 2" key="1">
    <citation type="submission" date="2016-07" db="EMBL/GenBank/DDBJ databases">
        <title>Draft genome of the white-rot fungus Obba rivulosa 3A-2.</title>
        <authorList>
            <consortium name="DOE Joint Genome Institute"/>
            <person name="Miettinen O."/>
            <person name="Riley R."/>
            <person name="Acob R."/>
            <person name="Barry K."/>
            <person name="Cullen D."/>
            <person name="De Vries R."/>
            <person name="Hainaut M."/>
            <person name="Hatakka A."/>
            <person name="Henrissat B."/>
            <person name="Hilden K."/>
            <person name="Kuo R."/>
            <person name="Labutti K."/>
            <person name="Lipzen A."/>
            <person name="Makela M.R."/>
            <person name="Sandor L."/>
            <person name="Spatafora J.W."/>
            <person name="Grigoriev I.V."/>
            <person name="Hibbett D.S."/>
        </authorList>
    </citation>
    <scope>NUCLEOTIDE SEQUENCE [LARGE SCALE GENOMIC DNA]</scope>
    <source>
        <strain evidence="1 2">3A-2</strain>
    </source>
</reference>
<sequence>MILGSIYFPAPEMCLRTCCKLPSSGDVRAFHGACTGATFGRGDTLCTNIEVAQCLVYNWSGVLPSRDKQKDSISNNCRPSHVALEPFSLRSSCSLCIPGICQASPLILLQWFYSGISAHRGPRTPSSFCLTTCVEFGSSPWPETLPNLPAAGDSTSRTCWNLRDSG</sequence>
<proteinExistence type="predicted"/>
<dbReference type="AlphaFoldDB" id="A0A8E2AVM0"/>
<evidence type="ECO:0000313" key="1">
    <source>
        <dbReference type="EMBL" id="OCH88919.1"/>
    </source>
</evidence>
<keyword evidence="2" id="KW-1185">Reference proteome</keyword>
<dbReference type="EMBL" id="KV722440">
    <property type="protein sequence ID" value="OCH88919.1"/>
    <property type="molecule type" value="Genomic_DNA"/>
</dbReference>